<dbReference type="PANTHER" id="PTHR35460:SF1">
    <property type="entry name" value="TRNA LIGASE 1"/>
    <property type="match status" value="1"/>
</dbReference>
<keyword evidence="1" id="KW-0695">RNA-directed DNA polymerase</keyword>
<name>A0ABQ5CZA2_9ASTR</name>
<reference evidence="1" key="1">
    <citation type="journal article" date="2022" name="Int. J. Mol. Sci.">
        <title>Draft Genome of Tanacetum Coccineum: Genomic Comparison of Closely Related Tanacetum-Family Plants.</title>
        <authorList>
            <person name="Yamashiro T."/>
            <person name="Shiraishi A."/>
            <person name="Nakayama K."/>
            <person name="Satake H."/>
        </authorList>
    </citation>
    <scope>NUCLEOTIDE SEQUENCE</scope>
</reference>
<sequence length="263" mass="28987">MECWPEKWKPSMMKRVLGMSLWGGRVFGTEVRVRVGELLLKRVCEFRVRVGGLGFEGDVMVCGWWFGSVKELGGGDVEEWWLMVVGRGGVLGGAKHAPTGCYRNPNRIKLSATFDALNRISGKHRALFSSFLGDLVREHIGLKILSWKKMGSEARDKIWDEITGETTGHVLINGAAKEIGMAVVLAVTKAGGMEVTRAVDSYLVGEDIRKQIKALLQSTGTSFCPNYVHWFGIDATDVQLINADRSVVSKFLQASPSDYSTTS</sequence>
<keyword evidence="1" id="KW-0548">Nucleotidyltransferase</keyword>
<proteinExistence type="predicted"/>
<dbReference type="EMBL" id="BQNB010014792">
    <property type="protein sequence ID" value="GJT32430.1"/>
    <property type="molecule type" value="Genomic_DNA"/>
</dbReference>
<dbReference type="GO" id="GO:0003964">
    <property type="term" value="F:RNA-directed DNA polymerase activity"/>
    <property type="evidence" value="ECO:0007669"/>
    <property type="project" value="UniProtKB-KW"/>
</dbReference>
<dbReference type="PANTHER" id="PTHR35460">
    <property type="entry name" value="TRNA LIGASE 1"/>
    <property type="match status" value="1"/>
</dbReference>
<dbReference type="Proteomes" id="UP001151760">
    <property type="component" value="Unassembled WGS sequence"/>
</dbReference>
<evidence type="ECO:0000313" key="2">
    <source>
        <dbReference type="Proteomes" id="UP001151760"/>
    </source>
</evidence>
<evidence type="ECO:0000313" key="1">
    <source>
        <dbReference type="EMBL" id="GJT32430.1"/>
    </source>
</evidence>
<keyword evidence="1" id="KW-0808">Transferase</keyword>
<reference evidence="1" key="2">
    <citation type="submission" date="2022-01" db="EMBL/GenBank/DDBJ databases">
        <authorList>
            <person name="Yamashiro T."/>
            <person name="Shiraishi A."/>
            <person name="Satake H."/>
            <person name="Nakayama K."/>
        </authorList>
    </citation>
    <scope>NUCLEOTIDE SEQUENCE</scope>
</reference>
<protein>
    <submittedName>
        <fullName evidence="1">Reverse transcriptase domain-containing protein</fullName>
    </submittedName>
</protein>
<keyword evidence="2" id="KW-1185">Reference proteome</keyword>
<gene>
    <name evidence="1" type="ORF">Tco_0922849</name>
</gene>
<comment type="caution">
    <text evidence="1">The sequence shown here is derived from an EMBL/GenBank/DDBJ whole genome shotgun (WGS) entry which is preliminary data.</text>
</comment>
<dbReference type="InterPro" id="IPR038837">
    <property type="entry name" value="tRNA_ligase_1"/>
</dbReference>
<organism evidence="1 2">
    <name type="scientific">Tanacetum coccineum</name>
    <dbReference type="NCBI Taxonomy" id="301880"/>
    <lineage>
        <taxon>Eukaryota</taxon>
        <taxon>Viridiplantae</taxon>
        <taxon>Streptophyta</taxon>
        <taxon>Embryophyta</taxon>
        <taxon>Tracheophyta</taxon>
        <taxon>Spermatophyta</taxon>
        <taxon>Magnoliopsida</taxon>
        <taxon>eudicotyledons</taxon>
        <taxon>Gunneridae</taxon>
        <taxon>Pentapetalae</taxon>
        <taxon>asterids</taxon>
        <taxon>campanulids</taxon>
        <taxon>Asterales</taxon>
        <taxon>Asteraceae</taxon>
        <taxon>Asteroideae</taxon>
        <taxon>Anthemideae</taxon>
        <taxon>Anthemidinae</taxon>
        <taxon>Tanacetum</taxon>
    </lineage>
</organism>
<accession>A0ABQ5CZA2</accession>